<dbReference type="Proteomes" id="UP001597365">
    <property type="component" value="Unassembled WGS sequence"/>
</dbReference>
<sequence length="102" mass="10823">MTRTTACRDPDDEGIWSTEHVMLGHRRLAVIDVEGGRQPMRTPETGSDGEPLVAIGQRLLSPGVPSRNLRLSRLCGVAPGDGVLSGQAAGREVGHGQVDHGF</sequence>
<dbReference type="EMBL" id="JBHUFU010000009">
    <property type="protein sequence ID" value="MFD1831225.1"/>
    <property type="molecule type" value="Genomic_DNA"/>
</dbReference>
<accession>A0ABW4PM08</accession>
<protein>
    <submittedName>
        <fullName evidence="1">Uncharacterized protein</fullName>
    </submittedName>
</protein>
<comment type="caution">
    <text evidence="1">The sequence shown here is derived from an EMBL/GenBank/DDBJ whole genome shotgun (WGS) entry which is preliminary data.</text>
</comment>
<keyword evidence="2" id="KW-1185">Reference proteome</keyword>
<dbReference type="Pfam" id="PF13522">
    <property type="entry name" value="GATase_6"/>
    <property type="match status" value="1"/>
</dbReference>
<evidence type="ECO:0000313" key="1">
    <source>
        <dbReference type="EMBL" id="MFD1831225.1"/>
    </source>
</evidence>
<dbReference type="SUPFAM" id="SSF56235">
    <property type="entry name" value="N-terminal nucleophile aminohydrolases (Ntn hydrolases)"/>
    <property type="match status" value="1"/>
</dbReference>
<dbReference type="InterPro" id="IPR029055">
    <property type="entry name" value="Ntn_hydrolases_N"/>
</dbReference>
<dbReference type="Gene3D" id="3.60.20.10">
    <property type="entry name" value="Glutamine Phosphoribosylpyrophosphate, subunit 1, domain 1"/>
    <property type="match status" value="1"/>
</dbReference>
<name>A0ABW4PM08_9ACTN</name>
<gene>
    <name evidence="1" type="ORF">ACFSJS_16355</name>
</gene>
<proteinExistence type="predicted"/>
<organism evidence="1 2">
    <name type="scientific">Streptomyces desertarenae</name>
    <dbReference type="NCBI Taxonomy" id="2666184"/>
    <lineage>
        <taxon>Bacteria</taxon>
        <taxon>Bacillati</taxon>
        <taxon>Actinomycetota</taxon>
        <taxon>Actinomycetes</taxon>
        <taxon>Kitasatosporales</taxon>
        <taxon>Streptomycetaceae</taxon>
        <taxon>Streptomyces</taxon>
    </lineage>
</organism>
<evidence type="ECO:0000313" key="2">
    <source>
        <dbReference type="Proteomes" id="UP001597365"/>
    </source>
</evidence>
<dbReference type="RefSeq" id="WP_380901289.1">
    <property type="nucleotide sequence ID" value="NZ_JBHUFU010000009.1"/>
</dbReference>
<reference evidence="2" key="1">
    <citation type="journal article" date="2019" name="Int. J. Syst. Evol. Microbiol.">
        <title>The Global Catalogue of Microorganisms (GCM) 10K type strain sequencing project: providing services to taxonomists for standard genome sequencing and annotation.</title>
        <authorList>
            <consortium name="The Broad Institute Genomics Platform"/>
            <consortium name="The Broad Institute Genome Sequencing Center for Infectious Disease"/>
            <person name="Wu L."/>
            <person name="Ma J."/>
        </authorList>
    </citation>
    <scope>NUCLEOTIDE SEQUENCE [LARGE SCALE GENOMIC DNA]</scope>
    <source>
        <strain evidence="2">CGMCC 4.7455</strain>
    </source>
</reference>